<protein>
    <submittedName>
        <fullName evidence="1">Uncharacterized protein</fullName>
    </submittedName>
</protein>
<gene>
    <name evidence="1" type="ORF">UFOVP862_21</name>
</gene>
<reference evidence="1" key="1">
    <citation type="submission" date="2020-04" db="EMBL/GenBank/DDBJ databases">
        <authorList>
            <person name="Chiriac C."/>
            <person name="Salcher M."/>
            <person name="Ghai R."/>
            <person name="Kavagutti S V."/>
        </authorList>
    </citation>
    <scope>NUCLEOTIDE SEQUENCE</scope>
</reference>
<sequence>MANLTLVTPIPPQTVVPGEVFAVSMHVHDDGSNFNWSGFTPVGKITVGTVTITGTGAVVNAGGGTATVSWTAAAVTGTAALPANAWGTIVLYADPTSGSENRHIATIFARITAESIP</sequence>
<accession>A0A6J5P7L1</accession>
<dbReference type="EMBL" id="LR796813">
    <property type="protein sequence ID" value="CAB4167523.1"/>
    <property type="molecule type" value="Genomic_DNA"/>
</dbReference>
<evidence type="ECO:0000313" key="1">
    <source>
        <dbReference type="EMBL" id="CAB4167523.1"/>
    </source>
</evidence>
<organism evidence="1">
    <name type="scientific">uncultured Caudovirales phage</name>
    <dbReference type="NCBI Taxonomy" id="2100421"/>
    <lineage>
        <taxon>Viruses</taxon>
        <taxon>Duplodnaviria</taxon>
        <taxon>Heunggongvirae</taxon>
        <taxon>Uroviricota</taxon>
        <taxon>Caudoviricetes</taxon>
        <taxon>Peduoviridae</taxon>
        <taxon>Maltschvirus</taxon>
        <taxon>Maltschvirus maltsch</taxon>
    </lineage>
</organism>
<name>A0A6J5P7L1_9CAUD</name>
<proteinExistence type="predicted"/>